<reference evidence="3" key="2">
    <citation type="submission" date="2020-11" db="EMBL/GenBank/DDBJ databases">
        <title>The chromosome-scale genome resource for two endophytic Fusarium species: F. culmorum and F. pseudograminearum.</title>
        <authorList>
            <person name="Yuan Z."/>
        </authorList>
    </citation>
    <scope>NUCLEOTIDE SEQUENCE</scope>
    <source>
        <strain evidence="3">Class2-1B</strain>
    </source>
</reference>
<keyword evidence="1" id="KW-0732">Signal</keyword>
<dbReference type="Proteomes" id="UP000663297">
    <property type="component" value="Chromosome 2"/>
</dbReference>
<name>A0A2T4GZ85_FUSCU</name>
<dbReference type="Proteomes" id="UP000241587">
    <property type="component" value="Unassembled WGS sequence"/>
</dbReference>
<dbReference type="OrthoDB" id="4831122at2759"/>
<evidence type="ECO:0000313" key="2">
    <source>
        <dbReference type="EMBL" id="PTD08841.1"/>
    </source>
</evidence>
<dbReference type="AlphaFoldDB" id="A0A2T4GZ85"/>
<dbReference type="EMBL" id="CP064748">
    <property type="protein sequence ID" value="QPC62707.1"/>
    <property type="molecule type" value="Genomic_DNA"/>
</dbReference>
<feature type="chain" id="PRO_5036050698" description="Celp0028 effector like protein" evidence="1">
    <location>
        <begin position="19"/>
        <end position="231"/>
    </location>
</feature>
<gene>
    <name evidence="2" type="ORF">FCULG_00011013</name>
    <name evidence="3" type="ORF">HYE67_004938</name>
</gene>
<accession>A0A2T4GZ85</accession>
<evidence type="ECO:0000256" key="1">
    <source>
        <dbReference type="SAM" id="SignalP"/>
    </source>
</evidence>
<keyword evidence="4" id="KW-1185">Reference proteome</keyword>
<dbReference type="EMBL" id="PVEM01000004">
    <property type="protein sequence ID" value="PTD08841.1"/>
    <property type="molecule type" value="Genomic_DNA"/>
</dbReference>
<reference evidence="2 4" key="1">
    <citation type="submission" date="2018-02" db="EMBL/GenBank/DDBJ databases">
        <title>Fusarium culmorum secondary metabolites in fungal-bacterial-plant interactions.</title>
        <authorList>
            <person name="Schmidt R."/>
        </authorList>
    </citation>
    <scope>NUCLEOTIDE SEQUENCE [LARGE SCALE GENOMIC DNA]</scope>
    <source>
        <strain evidence="2 4">PV</strain>
    </source>
</reference>
<evidence type="ECO:0008006" key="5">
    <source>
        <dbReference type="Google" id="ProtNLM"/>
    </source>
</evidence>
<dbReference type="OMA" id="YPLKRCV"/>
<proteinExistence type="predicted"/>
<evidence type="ECO:0000313" key="3">
    <source>
        <dbReference type="EMBL" id="QPC62707.1"/>
    </source>
</evidence>
<evidence type="ECO:0000313" key="4">
    <source>
        <dbReference type="Proteomes" id="UP000241587"/>
    </source>
</evidence>
<protein>
    <recommendedName>
        <fullName evidence="5">Celp0028 effector like protein</fullName>
    </recommendedName>
</protein>
<feature type="signal peptide" evidence="1">
    <location>
        <begin position="1"/>
        <end position="18"/>
    </location>
</feature>
<sequence length="231" mass="24698">MIPTTILALLSIASVSQAAAAPKILSSDDIIVLKTDGTSQVMKAADLEALETAPAVKNIAGSAKKDIQRRDCEDSTEIQVLSDKEFVNWDVAMSPVISSLGGSKATVSVTNGYTITNSLKVGASFSIPLIKDILTTSLSIDYTETWSSSQTQSLSFTVPEGHHGIIVSQPYVRRIEGNVIDGCTGDAKEGFVSDSYESQAYGNLQWVKGIIRLCSSETYPIPYCNGEGEHK</sequence>
<organism evidence="2 4">
    <name type="scientific">Fusarium culmorum</name>
    <dbReference type="NCBI Taxonomy" id="5516"/>
    <lineage>
        <taxon>Eukaryota</taxon>
        <taxon>Fungi</taxon>
        <taxon>Dikarya</taxon>
        <taxon>Ascomycota</taxon>
        <taxon>Pezizomycotina</taxon>
        <taxon>Sordariomycetes</taxon>
        <taxon>Hypocreomycetidae</taxon>
        <taxon>Hypocreales</taxon>
        <taxon>Nectriaceae</taxon>
        <taxon>Fusarium</taxon>
    </lineage>
</organism>